<gene>
    <name evidence="2" type="ORF">PR048_021542</name>
</gene>
<evidence type="ECO:0000313" key="3">
    <source>
        <dbReference type="Proteomes" id="UP001159363"/>
    </source>
</evidence>
<feature type="transmembrane region" description="Helical" evidence="1">
    <location>
        <begin position="134"/>
        <end position="155"/>
    </location>
</feature>
<name>A0ABQ9GYJ6_9NEOP</name>
<accession>A0ABQ9GYJ6</accession>
<evidence type="ECO:0000256" key="1">
    <source>
        <dbReference type="SAM" id="Phobius"/>
    </source>
</evidence>
<organism evidence="2 3">
    <name type="scientific">Dryococelus australis</name>
    <dbReference type="NCBI Taxonomy" id="614101"/>
    <lineage>
        <taxon>Eukaryota</taxon>
        <taxon>Metazoa</taxon>
        <taxon>Ecdysozoa</taxon>
        <taxon>Arthropoda</taxon>
        <taxon>Hexapoda</taxon>
        <taxon>Insecta</taxon>
        <taxon>Pterygota</taxon>
        <taxon>Neoptera</taxon>
        <taxon>Polyneoptera</taxon>
        <taxon>Phasmatodea</taxon>
        <taxon>Verophasmatodea</taxon>
        <taxon>Anareolatae</taxon>
        <taxon>Phasmatidae</taxon>
        <taxon>Eurycanthinae</taxon>
        <taxon>Dryococelus</taxon>
    </lineage>
</organism>
<sequence>MRKVCAVMVSKQLMNEQDNHMAVSRDNLDIFERDPEFFRHHEIKGDEIWAQEQNVKVRHTENYPCPKKGIVHKQLVPQGYTVNQTFDRKVLLSFRKRMGHVQPAIGPIWMLHHDNASNPTEISINEFLVENKTFLWFSSLLIRLISVPVTSFYSLGSNPT</sequence>
<comment type="caution">
    <text evidence="2">The sequence shown here is derived from an EMBL/GenBank/DDBJ whole genome shotgun (WGS) entry which is preliminary data.</text>
</comment>
<keyword evidence="1" id="KW-1133">Transmembrane helix</keyword>
<dbReference type="EMBL" id="JARBHB010000008">
    <property type="protein sequence ID" value="KAJ8877090.1"/>
    <property type="molecule type" value="Genomic_DNA"/>
</dbReference>
<reference evidence="2 3" key="1">
    <citation type="submission" date="2023-02" db="EMBL/GenBank/DDBJ databases">
        <title>LHISI_Scaffold_Assembly.</title>
        <authorList>
            <person name="Stuart O.P."/>
            <person name="Cleave R."/>
            <person name="Magrath M.J.L."/>
            <person name="Mikheyev A.S."/>
        </authorList>
    </citation>
    <scope>NUCLEOTIDE SEQUENCE [LARGE SCALE GENOMIC DNA]</scope>
    <source>
        <strain evidence="2">Daus_M_001</strain>
        <tissue evidence="2">Leg muscle</tissue>
    </source>
</reference>
<keyword evidence="1" id="KW-0812">Transmembrane</keyword>
<keyword evidence="1" id="KW-0472">Membrane</keyword>
<dbReference type="InterPro" id="IPR036397">
    <property type="entry name" value="RNaseH_sf"/>
</dbReference>
<protein>
    <submittedName>
        <fullName evidence="2">Uncharacterized protein</fullName>
    </submittedName>
</protein>
<evidence type="ECO:0000313" key="2">
    <source>
        <dbReference type="EMBL" id="KAJ8877090.1"/>
    </source>
</evidence>
<dbReference type="Proteomes" id="UP001159363">
    <property type="component" value="Chromosome 7"/>
</dbReference>
<dbReference type="Gene3D" id="3.30.420.10">
    <property type="entry name" value="Ribonuclease H-like superfamily/Ribonuclease H"/>
    <property type="match status" value="1"/>
</dbReference>
<keyword evidence="3" id="KW-1185">Reference proteome</keyword>
<proteinExistence type="predicted"/>